<dbReference type="EMBL" id="KM612264">
    <property type="protein sequence ID" value="AIZ01619.1"/>
    <property type="molecule type" value="Genomic_DNA"/>
</dbReference>
<dbReference type="InterPro" id="IPR014819">
    <property type="entry name" value="PriCT_2"/>
</dbReference>
<dbReference type="InterPro" id="IPR015330">
    <property type="entry name" value="DNA_primase/pol_bifunc_N"/>
</dbReference>
<accession>A0A0A7HEI3</accession>
<evidence type="ECO:0000259" key="3">
    <source>
        <dbReference type="PROSITE" id="PS51206"/>
    </source>
</evidence>
<reference evidence="4 5" key="1">
    <citation type="submission" date="2014-09" db="EMBL/GenBank/DDBJ databases">
        <title>Complete genome sequences of seven Vibrio cholerae phages isolated in China.</title>
        <authorList>
            <person name="Bhandare S.G."/>
            <person name="Warry A."/>
            <person name="Emes R.D."/>
            <person name="Su J."/>
            <person name="Barrow P.A."/>
            <person name="Atterbury R.J."/>
        </authorList>
    </citation>
    <scope>NUCLEOTIDE SEQUENCE [LARGE SCALE GENOMIC DNA]</scope>
</reference>
<organism evidence="4 5">
    <name type="scientific">Vibrio phage J2</name>
    <dbReference type="NCBI Taxonomy" id="1558467"/>
    <lineage>
        <taxon>Viruses</taxon>
        <taxon>Duplodnaviria</taxon>
        <taxon>Heunggongvirae</taxon>
        <taxon>Uroviricota</taxon>
        <taxon>Caudoviricetes</taxon>
        <taxon>Enhodamvirus</taxon>
        <taxon>Enhodamvirus VP2</taxon>
    </lineage>
</organism>
<dbReference type="Gene3D" id="3.40.50.300">
    <property type="entry name" value="P-loop containing nucleotide triphosphate hydrolases"/>
    <property type="match status" value="1"/>
</dbReference>
<evidence type="ECO:0000313" key="4">
    <source>
        <dbReference type="EMBL" id="AIZ01619.1"/>
    </source>
</evidence>
<dbReference type="InterPro" id="IPR014015">
    <property type="entry name" value="Helicase_SF3_DNA-vir"/>
</dbReference>
<dbReference type="CDD" id="cd04859">
    <property type="entry name" value="Prim_Pol"/>
    <property type="match status" value="1"/>
</dbReference>
<evidence type="ECO:0000256" key="2">
    <source>
        <dbReference type="ARBA" id="ARBA00022840"/>
    </source>
</evidence>
<sequence>MYISAQEIHEIGQIKDFADRVHAAARFYIKNGLYVIPVMPNGKSLPSKMYNIGYQHASKNKNTIDSWFGVGGRFRGFNLGIACGKRGGVFAVDIDVEDSKGNRGFDNLAILEEKYGKLVAPIQETPTGGRHYLFQWDKYAKSSSGKIAKAIDTRGGDEDSCKSHIVAWPSVRDEGEYTWSMPTLGDVPEIPKWISDALGVPWTGNMNRGSEEIDEDDLETRYTPRQIWRMLEYIDPDELEYDEWLAVLQAVHSQYPDDQGYELADRWSQRGARYKPDEVSIRWQSFDEHGTIRVGTLIYFAQKNGFKPNTEPKGAEEPSEDTDSVVAEYNKKFGVVMVGNKLRILMEQFNPDPFQDNFKLMSVQDFKALMANDIVWYGDSKGKSKPVQKSDIWFVNEKRREFVNGLTFMPDKPREVDGCFNVWEGWRYKEVAGDWSLFKKHVKAVVGSQEHYEWLMDWFADALQDPMNPKGCAVVMKGIEGTGKGTIANVFGELFGQHYKHIIQEEQLIGKFNGHLEEALLVFADEVTYGGNKKVAGTLKGLVTEKKLMIERKGLDATPYRNCLRLMIASNEDWFIPAGPHSRRWFVIDVPDSFASDKSYFDAIWKQMENGGYEAMMYELRNREIKSDLRKAPETKLLMEQRARYTTTDSVVEWWADKVEAGVIGVTGYEEFGDEVDWPQFVDKASLYVDYQEWCQANGAKRLTKPAFYAKVERDFKFVDCRPANPHGGPRKRMFEIMNHSACRALLFKMTGIDVGTSDTEE</sequence>
<dbReference type="InterPro" id="IPR045455">
    <property type="entry name" value="NrS-1_pol-like_helicase"/>
</dbReference>
<dbReference type="InterPro" id="IPR027417">
    <property type="entry name" value="P-loop_NTPase"/>
</dbReference>
<keyword evidence="1" id="KW-0547">Nucleotide-binding</keyword>
<dbReference type="Pfam" id="PF09250">
    <property type="entry name" value="Prim-Pol"/>
    <property type="match status" value="1"/>
</dbReference>
<dbReference type="GO" id="GO:0016817">
    <property type="term" value="F:hydrolase activity, acting on acid anhydrides"/>
    <property type="evidence" value="ECO:0007669"/>
    <property type="project" value="InterPro"/>
</dbReference>
<dbReference type="OrthoDB" id="4220at10239"/>
<dbReference type="Proteomes" id="UP000030722">
    <property type="component" value="Genome"/>
</dbReference>
<dbReference type="PROSITE" id="PS51206">
    <property type="entry name" value="SF3_HELICASE_1"/>
    <property type="match status" value="1"/>
</dbReference>
<evidence type="ECO:0000256" key="1">
    <source>
        <dbReference type="ARBA" id="ARBA00022741"/>
    </source>
</evidence>
<name>A0A0A7HEI3_9CAUD</name>
<dbReference type="KEGG" id="vg:24725181"/>
<dbReference type="SUPFAM" id="SSF56747">
    <property type="entry name" value="Prim-pol domain"/>
    <property type="match status" value="1"/>
</dbReference>
<gene>
    <name evidence="4" type="ORF">J2_0028</name>
</gene>
<dbReference type="GO" id="GO:0005524">
    <property type="term" value="F:ATP binding"/>
    <property type="evidence" value="ECO:0007669"/>
    <property type="project" value="UniProtKB-KW"/>
</dbReference>
<feature type="domain" description="SF3 helicase" evidence="3">
    <location>
        <begin position="450"/>
        <end position="603"/>
    </location>
</feature>
<dbReference type="Pfam" id="PF08707">
    <property type="entry name" value="PriCT_2"/>
    <property type="match status" value="1"/>
</dbReference>
<dbReference type="SMART" id="SM00943">
    <property type="entry name" value="Prim-Pol"/>
    <property type="match status" value="1"/>
</dbReference>
<protein>
    <submittedName>
        <fullName evidence="4">Integrase</fullName>
    </submittedName>
</protein>
<evidence type="ECO:0000313" key="5">
    <source>
        <dbReference type="Proteomes" id="UP000030722"/>
    </source>
</evidence>
<keyword evidence="2" id="KW-0067">ATP-binding</keyword>
<dbReference type="RefSeq" id="YP_009152779.1">
    <property type="nucleotide sequence ID" value="NC_027393.1"/>
</dbReference>
<dbReference type="GeneID" id="24725181"/>
<proteinExistence type="predicted"/>
<dbReference type="Pfam" id="PF19263">
    <property type="entry name" value="DUF5906"/>
    <property type="match status" value="1"/>
</dbReference>
<dbReference type="SUPFAM" id="SSF52540">
    <property type="entry name" value="P-loop containing nucleoside triphosphate hydrolases"/>
    <property type="match status" value="1"/>
</dbReference>